<proteinExistence type="predicted"/>
<reference evidence="1 2" key="1">
    <citation type="journal article" date="2018" name="Front. Microbiol.">
        <title>Description and Comparative Genomics of Macrococcus caseolyticus subsp. hominis subsp. nov., Macrococcus goetzii sp. nov., Macrococcus epidermidis sp. nov., and Macrococcus bohemicus sp. nov., Novel Macrococci From Human Clinical Material With Virulence Potential and Suspected Uptake of Foreign DNA by Natural Transformation.</title>
        <authorList>
            <person name="Maslanova I."/>
            <person name="Wertheimer Z."/>
            <person name="Sedlacek I."/>
            <person name="Svec P."/>
            <person name="Indrakova A."/>
            <person name="Kovarovic V."/>
            <person name="Schumann P."/>
            <person name="Sproer C."/>
            <person name="Kralova S."/>
            <person name="Sedo O."/>
            <person name="Kristofova L."/>
            <person name="Vrbovska V."/>
            <person name="Fuzik T."/>
            <person name="Petras P."/>
            <person name="Zdrahal Z."/>
            <person name="Ruzickova V."/>
            <person name="Doskar J."/>
            <person name="Pantucek R."/>
        </authorList>
    </citation>
    <scope>NUCLEOTIDE SEQUENCE [LARGE SCALE GENOMIC DNA]</scope>
    <source>
        <strain evidence="1 2">01/688</strain>
    </source>
</reference>
<accession>A0A327ZXY4</accession>
<protein>
    <submittedName>
        <fullName evidence="1">Uncharacterized protein</fullName>
    </submittedName>
</protein>
<sequence length="292" mass="35466">MQRFWKHYTTFPENTPEHVSNYAAFHPFDLEFFKEHYPHFFDEITQLNSRKLQERLKFERHLLQVNGMYKLDHKNKMVKDEEHIHIWAPEPYTGNLEQAKLLIMLVNPSFDPKYHPSEYEKRVKFDNLHLDLPNYSPYEFTDGKLNKANSLNWHYHYMYQYIEQEIGYFHPNQLFTLQYYPYPSYSRDDVTFYNELLPSQVAAVETVREAMAKGMSLIARSTDRTRWFAHIPELAQYDKLFVFTNYKQPSLHPNEVLRYDTYRKKDILNMKGLLKETRKKDWQMLIQDIVPE</sequence>
<evidence type="ECO:0000313" key="1">
    <source>
        <dbReference type="EMBL" id="RAK45878.1"/>
    </source>
</evidence>
<dbReference type="EMBL" id="PZJH01000001">
    <property type="protein sequence ID" value="RAK45878.1"/>
    <property type="molecule type" value="Genomic_DNA"/>
</dbReference>
<dbReference type="Proteomes" id="UP000249808">
    <property type="component" value="Unassembled WGS sequence"/>
</dbReference>
<comment type="caution">
    <text evidence="1">The sequence shown here is derived from an EMBL/GenBank/DDBJ whole genome shotgun (WGS) entry which is preliminary data.</text>
</comment>
<organism evidence="1 2">
    <name type="scientific">Macrococcus epidermidis</name>
    <dbReference type="NCBI Taxonomy" id="1902580"/>
    <lineage>
        <taxon>Bacteria</taxon>
        <taxon>Bacillati</taxon>
        <taxon>Bacillota</taxon>
        <taxon>Bacilli</taxon>
        <taxon>Bacillales</taxon>
        <taxon>Staphylococcaceae</taxon>
        <taxon>Macrococcus</taxon>
    </lineage>
</organism>
<keyword evidence="2" id="KW-1185">Reference proteome</keyword>
<gene>
    <name evidence="1" type="ORF">BHU61_00095</name>
</gene>
<dbReference type="AlphaFoldDB" id="A0A327ZXY4"/>
<evidence type="ECO:0000313" key="2">
    <source>
        <dbReference type="Proteomes" id="UP000249808"/>
    </source>
</evidence>
<name>A0A327ZXY4_9STAP</name>